<proteinExistence type="predicted"/>
<dbReference type="Proteomes" id="UP000596742">
    <property type="component" value="Unassembled WGS sequence"/>
</dbReference>
<protein>
    <submittedName>
        <fullName evidence="1">Uncharacterized protein</fullName>
    </submittedName>
</protein>
<dbReference type="AlphaFoldDB" id="A0A8B6FT22"/>
<gene>
    <name evidence="1" type="ORF">MGAL_10B065888</name>
</gene>
<dbReference type="EMBL" id="UYJE01007186">
    <property type="protein sequence ID" value="VDI52536.1"/>
    <property type="molecule type" value="Genomic_DNA"/>
</dbReference>
<dbReference type="OrthoDB" id="167806at2759"/>
<reference evidence="1" key="1">
    <citation type="submission" date="2018-11" db="EMBL/GenBank/DDBJ databases">
        <authorList>
            <person name="Alioto T."/>
            <person name="Alioto T."/>
        </authorList>
    </citation>
    <scope>NUCLEOTIDE SEQUENCE</scope>
</reference>
<name>A0A8B6FT22_MYTGA</name>
<evidence type="ECO:0000313" key="1">
    <source>
        <dbReference type="EMBL" id="VDI52536.1"/>
    </source>
</evidence>
<keyword evidence="2" id="KW-1185">Reference proteome</keyword>
<comment type="caution">
    <text evidence="1">The sequence shown here is derived from an EMBL/GenBank/DDBJ whole genome shotgun (WGS) entry which is preliminary data.</text>
</comment>
<evidence type="ECO:0000313" key="2">
    <source>
        <dbReference type="Proteomes" id="UP000596742"/>
    </source>
</evidence>
<accession>A0A8B6FT22</accession>
<sequence length="111" mass="12957">MKVAYVLNQNQSVTEELLSEMKKVRDYYRGTDDWIDFNHSWQSSINYIDKLKVSGKIHKVKVSSDKYKYRDTLNVSSKIHMVKESLSRTLPADQMDSGTLLDFVEHLVLNN</sequence>
<organism evidence="1 2">
    <name type="scientific">Mytilus galloprovincialis</name>
    <name type="common">Mediterranean mussel</name>
    <dbReference type="NCBI Taxonomy" id="29158"/>
    <lineage>
        <taxon>Eukaryota</taxon>
        <taxon>Metazoa</taxon>
        <taxon>Spiralia</taxon>
        <taxon>Lophotrochozoa</taxon>
        <taxon>Mollusca</taxon>
        <taxon>Bivalvia</taxon>
        <taxon>Autobranchia</taxon>
        <taxon>Pteriomorphia</taxon>
        <taxon>Mytilida</taxon>
        <taxon>Mytiloidea</taxon>
        <taxon>Mytilidae</taxon>
        <taxon>Mytilinae</taxon>
        <taxon>Mytilus</taxon>
    </lineage>
</organism>